<dbReference type="FunFam" id="3.30.70.1230:FF:000004">
    <property type="entry name" value="Guanylate cyclase"/>
    <property type="match status" value="1"/>
</dbReference>
<dbReference type="InterPro" id="IPR018297">
    <property type="entry name" value="A/G_cyclase_CS"/>
</dbReference>
<dbReference type="SUPFAM" id="SSF53822">
    <property type="entry name" value="Periplasmic binding protein-like I"/>
    <property type="match status" value="1"/>
</dbReference>
<dbReference type="Gene3D" id="6.10.250.780">
    <property type="match status" value="1"/>
</dbReference>
<dbReference type="Pfam" id="PF01094">
    <property type="entry name" value="ANF_receptor"/>
    <property type="match status" value="1"/>
</dbReference>
<evidence type="ECO:0000259" key="21">
    <source>
        <dbReference type="PROSITE" id="PS50125"/>
    </source>
</evidence>
<dbReference type="Gene3D" id="3.40.50.2300">
    <property type="match status" value="2"/>
</dbReference>
<keyword evidence="10 18" id="KW-0472">Membrane</keyword>
<keyword evidence="13 15" id="KW-0456">Lyase</keyword>
<keyword evidence="14 16" id="KW-0141">cGMP biosynthesis</keyword>
<evidence type="ECO:0000256" key="14">
    <source>
        <dbReference type="ARBA" id="ARBA00023293"/>
    </source>
</evidence>
<evidence type="ECO:0000256" key="17">
    <source>
        <dbReference type="SAM" id="MobiDB-lite"/>
    </source>
</evidence>
<dbReference type="InterPro" id="IPR001245">
    <property type="entry name" value="Ser-Thr/Tyr_kinase_cat_dom"/>
</dbReference>
<dbReference type="PANTHER" id="PTHR11920">
    <property type="entry name" value="GUANYLYL CYCLASE"/>
    <property type="match status" value="1"/>
</dbReference>
<feature type="domain" description="Guanylate cyclase" evidence="21">
    <location>
        <begin position="1146"/>
        <end position="1276"/>
    </location>
</feature>
<evidence type="ECO:0000256" key="5">
    <source>
        <dbReference type="ARBA" id="ARBA00022692"/>
    </source>
</evidence>
<evidence type="ECO:0000256" key="16">
    <source>
        <dbReference type="RuleBase" id="RU003431"/>
    </source>
</evidence>
<dbReference type="InterPro" id="IPR001170">
    <property type="entry name" value="ANPR/GUC"/>
</dbReference>
<dbReference type="GO" id="GO:0004383">
    <property type="term" value="F:guanylate cyclase activity"/>
    <property type="evidence" value="ECO:0007669"/>
    <property type="project" value="UniProtKB-EC"/>
</dbReference>
<dbReference type="GO" id="GO:0001653">
    <property type="term" value="F:peptide receptor activity"/>
    <property type="evidence" value="ECO:0007669"/>
    <property type="project" value="TreeGrafter"/>
</dbReference>
<keyword evidence="6 19" id="KW-0732">Signal</keyword>
<dbReference type="InterPro" id="IPR000719">
    <property type="entry name" value="Prot_kinase_dom"/>
</dbReference>
<feature type="chain" id="PRO_5020850985" description="Guanylate cyclase" evidence="19">
    <location>
        <begin position="29"/>
        <end position="1449"/>
    </location>
</feature>
<dbReference type="PRINTS" id="PR00255">
    <property type="entry name" value="NATPEPTIDER"/>
</dbReference>
<keyword evidence="9" id="KW-0342">GTP-binding</keyword>
<keyword evidence="5 18" id="KW-0812">Transmembrane</keyword>
<protein>
    <recommendedName>
        <fullName evidence="3 16">Guanylate cyclase</fullName>
        <ecNumber evidence="3 16">4.6.1.2</ecNumber>
    </recommendedName>
</protein>
<keyword evidence="23" id="KW-1185">Reference proteome</keyword>
<dbReference type="PANTHER" id="PTHR11920:SF494">
    <property type="entry name" value="ATRIAL NATRIURETIC PEPTIDE RECEPTOR 2"/>
    <property type="match status" value="1"/>
</dbReference>
<evidence type="ECO:0000256" key="12">
    <source>
        <dbReference type="ARBA" id="ARBA00023180"/>
    </source>
</evidence>
<dbReference type="InterPro" id="IPR028082">
    <property type="entry name" value="Peripla_BP_I"/>
</dbReference>
<dbReference type="SUPFAM" id="SSF55073">
    <property type="entry name" value="Nucleotide cyclase"/>
    <property type="match status" value="1"/>
</dbReference>
<evidence type="ECO:0000313" key="23">
    <source>
        <dbReference type="Proteomes" id="UP000308267"/>
    </source>
</evidence>
<reference evidence="22 23" key="1">
    <citation type="journal article" date="2019" name="BMC Genomics">
        <title>New insights from Opisthorchis felineus genome: update on genomics of the epidemiologically important liver flukes.</title>
        <authorList>
            <person name="Ershov N.I."/>
            <person name="Mordvinov V.A."/>
            <person name="Prokhortchouk E.B."/>
            <person name="Pakharukova M.Y."/>
            <person name="Gunbin K.V."/>
            <person name="Ustyantsev K."/>
            <person name="Genaev M.A."/>
            <person name="Blinov A.G."/>
            <person name="Mazur A."/>
            <person name="Boulygina E."/>
            <person name="Tsygankova S."/>
            <person name="Khrameeva E."/>
            <person name="Chekanov N."/>
            <person name="Fan G."/>
            <person name="Xiao A."/>
            <person name="Zhang H."/>
            <person name="Xu X."/>
            <person name="Yang H."/>
            <person name="Solovyev V."/>
            <person name="Lee S.M."/>
            <person name="Liu X."/>
            <person name="Afonnikov D.A."/>
            <person name="Skryabin K.G."/>
        </authorList>
    </citation>
    <scope>NUCLEOTIDE SEQUENCE [LARGE SCALE GENOMIC DNA]</scope>
    <source>
        <strain evidence="22">AK-0245</strain>
        <tissue evidence="22">Whole organism</tissue>
    </source>
</reference>
<dbReference type="GO" id="GO:0004672">
    <property type="term" value="F:protein kinase activity"/>
    <property type="evidence" value="ECO:0007669"/>
    <property type="project" value="InterPro"/>
</dbReference>
<name>A0A4S2L598_OPIFE</name>
<feature type="compositionally biased region" description="Polar residues" evidence="17">
    <location>
        <begin position="1363"/>
        <end position="1377"/>
    </location>
</feature>
<evidence type="ECO:0000256" key="4">
    <source>
        <dbReference type="ARBA" id="ARBA00022475"/>
    </source>
</evidence>
<evidence type="ECO:0000259" key="20">
    <source>
        <dbReference type="PROSITE" id="PS50011"/>
    </source>
</evidence>
<dbReference type="PROSITE" id="PS50011">
    <property type="entry name" value="PROTEIN_KINASE_DOM"/>
    <property type="match status" value="1"/>
</dbReference>
<dbReference type="GO" id="GO:0035556">
    <property type="term" value="P:intracellular signal transduction"/>
    <property type="evidence" value="ECO:0007669"/>
    <property type="project" value="InterPro"/>
</dbReference>
<dbReference type="STRING" id="147828.A0A4S2L598"/>
<gene>
    <name evidence="22" type="ORF">CRM22_009930</name>
</gene>
<feature type="domain" description="Protein kinase" evidence="20">
    <location>
        <begin position="772"/>
        <end position="1083"/>
    </location>
</feature>
<evidence type="ECO:0000256" key="3">
    <source>
        <dbReference type="ARBA" id="ARBA00012202"/>
    </source>
</evidence>
<dbReference type="InterPro" id="IPR001054">
    <property type="entry name" value="A/G_cyclase"/>
</dbReference>
<dbReference type="SMART" id="SM00044">
    <property type="entry name" value="CYCc"/>
    <property type="match status" value="1"/>
</dbReference>
<evidence type="ECO:0000256" key="15">
    <source>
        <dbReference type="RuleBase" id="RU000405"/>
    </source>
</evidence>
<dbReference type="GO" id="GO:0005525">
    <property type="term" value="F:GTP binding"/>
    <property type="evidence" value="ECO:0007669"/>
    <property type="project" value="UniProtKB-KW"/>
</dbReference>
<evidence type="ECO:0000256" key="1">
    <source>
        <dbReference type="ARBA" id="ARBA00001436"/>
    </source>
</evidence>
<dbReference type="PROSITE" id="PS50125">
    <property type="entry name" value="GUANYLATE_CYCLASE_2"/>
    <property type="match status" value="1"/>
</dbReference>
<dbReference type="InterPro" id="IPR029787">
    <property type="entry name" value="Nucleotide_cyclase"/>
</dbReference>
<dbReference type="EC" id="4.6.1.2" evidence="3 16"/>
<comment type="similarity">
    <text evidence="15">Belongs to the adenylyl cyclase class-4/guanylyl cyclase family.</text>
</comment>
<evidence type="ECO:0000256" key="18">
    <source>
        <dbReference type="SAM" id="Phobius"/>
    </source>
</evidence>
<keyword evidence="7" id="KW-0547">Nucleotide-binding</keyword>
<comment type="caution">
    <text evidence="22">The sequence shown here is derived from an EMBL/GenBank/DDBJ whole genome shotgun (WGS) entry which is preliminary data.</text>
</comment>
<keyword evidence="11" id="KW-0675">Receptor</keyword>
<dbReference type="EMBL" id="SJOL01009440">
    <property type="protein sequence ID" value="TGZ57436.1"/>
    <property type="molecule type" value="Genomic_DNA"/>
</dbReference>
<dbReference type="GO" id="GO:0005524">
    <property type="term" value="F:ATP binding"/>
    <property type="evidence" value="ECO:0007669"/>
    <property type="project" value="InterPro"/>
</dbReference>
<dbReference type="GO" id="GO:0007168">
    <property type="term" value="P:receptor guanylyl cyclase signaling pathway"/>
    <property type="evidence" value="ECO:0007669"/>
    <property type="project" value="TreeGrafter"/>
</dbReference>
<dbReference type="Proteomes" id="UP000308267">
    <property type="component" value="Unassembled WGS sequence"/>
</dbReference>
<dbReference type="CDD" id="cd07302">
    <property type="entry name" value="CHD"/>
    <property type="match status" value="1"/>
</dbReference>
<dbReference type="GO" id="GO:0004016">
    <property type="term" value="F:adenylate cyclase activity"/>
    <property type="evidence" value="ECO:0007669"/>
    <property type="project" value="TreeGrafter"/>
</dbReference>
<dbReference type="InterPro" id="IPR050401">
    <property type="entry name" value="Cyclic_nucleotide_synthase"/>
</dbReference>
<evidence type="ECO:0000256" key="8">
    <source>
        <dbReference type="ARBA" id="ARBA00022989"/>
    </source>
</evidence>
<evidence type="ECO:0000256" key="9">
    <source>
        <dbReference type="ARBA" id="ARBA00023134"/>
    </source>
</evidence>
<feature type="region of interest" description="Disordered" evidence="17">
    <location>
        <begin position="1357"/>
        <end position="1377"/>
    </location>
</feature>
<comment type="subcellular location">
    <subcellularLocation>
        <location evidence="2">Cell membrane</location>
        <topology evidence="2">Single-pass type I membrane protein</topology>
    </subcellularLocation>
</comment>
<dbReference type="OrthoDB" id="1890790at2759"/>
<dbReference type="GO" id="GO:0005886">
    <property type="term" value="C:plasma membrane"/>
    <property type="evidence" value="ECO:0007669"/>
    <property type="project" value="UniProtKB-SubCell"/>
</dbReference>
<dbReference type="Gene3D" id="1.10.510.10">
    <property type="entry name" value="Transferase(Phosphotransferase) domain 1"/>
    <property type="match status" value="1"/>
</dbReference>
<feature type="region of interest" description="Disordered" evidence="17">
    <location>
        <begin position="681"/>
        <end position="705"/>
    </location>
</feature>
<feature type="transmembrane region" description="Helical" evidence="18">
    <location>
        <begin position="524"/>
        <end position="550"/>
    </location>
</feature>
<evidence type="ECO:0000256" key="13">
    <source>
        <dbReference type="ARBA" id="ARBA00023239"/>
    </source>
</evidence>
<dbReference type="InterPro" id="IPR011009">
    <property type="entry name" value="Kinase-like_dom_sf"/>
</dbReference>
<evidence type="ECO:0000256" key="19">
    <source>
        <dbReference type="SAM" id="SignalP"/>
    </source>
</evidence>
<feature type="signal peptide" evidence="19">
    <location>
        <begin position="1"/>
        <end position="28"/>
    </location>
</feature>
<proteinExistence type="inferred from homology"/>
<dbReference type="Gene3D" id="3.30.70.1230">
    <property type="entry name" value="Nucleotide cyclase"/>
    <property type="match status" value="1"/>
</dbReference>
<evidence type="ECO:0000313" key="22">
    <source>
        <dbReference type="EMBL" id="TGZ57436.1"/>
    </source>
</evidence>
<dbReference type="PROSITE" id="PS00452">
    <property type="entry name" value="GUANYLATE_CYCLASE_1"/>
    <property type="match status" value="1"/>
</dbReference>
<dbReference type="SUPFAM" id="SSF56112">
    <property type="entry name" value="Protein kinase-like (PK-like)"/>
    <property type="match status" value="1"/>
</dbReference>
<organism evidence="22 23">
    <name type="scientific">Opisthorchis felineus</name>
    <dbReference type="NCBI Taxonomy" id="147828"/>
    <lineage>
        <taxon>Eukaryota</taxon>
        <taxon>Metazoa</taxon>
        <taxon>Spiralia</taxon>
        <taxon>Lophotrochozoa</taxon>
        <taxon>Platyhelminthes</taxon>
        <taxon>Trematoda</taxon>
        <taxon>Digenea</taxon>
        <taxon>Opisthorchiida</taxon>
        <taxon>Opisthorchiata</taxon>
        <taxon>Opisthorchiidae</taxon>
        <taxon>Opisthorchis</taxon>
    </lineage>
</organism>
<sequence length="1449" mass="162774">MSKRLARMCSLLAPVTLLLAVAIAPVSANSKAYDKICMPSNSPELPPRVYPIPLVRKTFDQIVEATSRVNKRRRQYAMLQPKGKNYRYVQEILLGLQLDALGDETLAEVLPAIDIALDRIQESSAYSGITFTTVPILHMTSVGCDSLAVLSKFDNREIHVLFGPLNDFSIANVARFSSSVYKIPIVTPAGFAHQLKDKYEYEMLTRVFLTYSDLAWVINATLRQFGWTPESLTPIGIYGARNQRSLSSGGHNPLLGVFQMQSLQNFLVKEGFKMFQVVTEEYEQAVEQYLKRLPKNVRISILCADPTSVRYIMLKAHELGFTNGEYVFISVDLFGPEKRMKRPWYQEDSSREENERAREAYRSLMVISLRRVESEAYRLFSDNVRARALRDYNTEYNVPVVPVTVGLFHDSVKLYTIALDDALSSGVRIDDGVNITRLMRSRTFEGITGIIRIDSNGDRNADYSLLDLDPTSNTFEPVADYFAINYSIRMIPGKTIDWANQKNLPPPGVPVCGFDGNKCQHSHVLVVIASGTALFAVFLIVGISFGVYFYRRAELQAISWIIDWCDLEFPNKNVPPSEVKPSVDDTDPHKPTDHSCCTGSVLPPHAISPAVDTAAPLGTPPPTDVHFFINNEASPSKPRRRSFFTGKSISISSGGGHNSAEKRKSAIKFSTKTHFEPTVQLERHQSQEQQQLAAEPTDEPSMHPSAVKRFQQRWARRSRITEDSPTFANEASGTASAPMLMYRSGARAQTENMYVKNPSFDYSSVVSKHRPFGGRRKTDYGEFDPSMLFENTTGRRKKDSQASGFSTEMLMSLYAAKFQGTCAMYKGSKVYLKPARRQHRIESNKETAVEVNKIKDLNNDHICRLIGVCLEPSRQYFVMEYCPKGSLYDFLKNERFTMDWLFKLSLMQDICRGMTYLHQLLVPHGYLKSSNCLLDSRFAVKLTDFGLPRIRGANAQKFEYGTAPYYYNLLWTAPELLPTKDGEVPAATFKGDVYAYAIICQELIYRKGPFYIEEENQPPAATIIAAVEERQIPSYRPVLQVQEEGSEAVIQMIRRAWDDDPNKRQDFRAIGKIVGSDSSENLIDNLVERMQNITTNLEQMVDKRTEQYMDEKKRAEDLLYSMLPKAVASQLIKKHTVEAESFEMVTIYFSDIVGFTALSAGSTPMEVVNLLNALYTLFDGIIDNFRVYKVETIGDAYMVASGLPKRIGNEHAREIARMSIAFLKAIFEFQIPHRPHQRLELRIGVHSGPVCAGVVGQRMPRYCLFGDTVNTSSRMESNGLPLKIHISEASFNVLRTFKSFIMTKRGSMEMKGKGEQTTYWLHGEGNFIVDPVPEGEPLVGGPYDGAVGPLPIDTRPESHPTGDVSQSGWLHGNNRGTAPQNKGALLSQDSSLITIPESPATNPSEAIIPEEFVNPKDRSKRRIGICHPQSIQVPCDNDTNVTKLETAGV</sequence>
<keyword evidence="12" id="KW-0325">Glycoprotein</keyword>
<comment type="catalytic activity">
    <reaction evidence="1 16">
        <text>GTP = 3',5'-cyclic GMP + diphosphate</text>
        <dbReference type="Rhea" id="RHEA:13665"/>
        <dbReference type="ChEBI" id="CHEBI:33019"/>
        <dbReference type="ChEBI" id="CHEBI:37565"/>
        <dbReference type="ChEBI" id="CHEBI:57746"/>
        <dbReference type="EC" id="4.6.1.2"/>
    </reaction>
</comment>
<accession>A0A4S2L598</accession>
<feature type="region of interest" description="Disordered" evidence="17">
    <location>
        <begin position="631"/>
        <end position="664"/>
    </location>
</feature>
<keyword evidence="8 18" id="KW-1133">Transmembrane helix</keyword>
<dbReference type="Pfam" id="PF07714">
    <property type="entry name" value="PK_Tyr_Ser-Thr"/>
    <property type="match status" value="1"/>
</dbReference>
<evidence type="ECO:0000256" key="2">
    <source>
        <dbReference type="ARBA" id="ARBA00004251"/>
    </source>
</evidence>
<dbReference type="Pfam" id="PF00211">
    <property type="entry name" value="Guanylate_cyc"/>
    <property type="match status" value="1"/>
</dbReference>
<evidence type="ECO:0000256" key="6">
    <source>
        <dbReference type="ARBA" id="ARBA00022729"/>
    </source>
</evidence>
<evidence type="ECO:0000256" key="11">
    <source>
        <dbReference type="ARBA" id="ARBA00023170"/>
    </source>
</evidence>
<dbReference type="InterPro" id="IPR001828">
    <property type="entry name" value="ANF_lig-bd_rcpt"/>
</dbReference>
<keyword evidence="4" id="KW-1003">Cell membrane</keyword>
<evidence type="ECO:0000256" key="7">
    <source>
        <dbReference type="ARBA" id="ARBA00022741"/>
    </source>
</evidence>
<evidence type="ECO:0000256" key="10">
    <source>
        <dbReference type="ARBA" id="ARBA00023136"/>
    </source>
</evidence>